<name>A0A6B0UJ35_IXORI</name>
<protein>
    <submittedName>
        <fullName evidence="2">Putative secreted protein</fullName>
    </submittedName>
</protein>
<accession>A0A6B0UJ35</accession>
<feature type="signal peptide" evidence="1">
    <location>
        <begin position="1"/>
        <end position="19"/>
    </location>
</feature>
<proteinExistence type="predicted"/>
<organism evidence="2">
    <name type="scientific">Ixodes ricinus</name>
    <name type="common">Common tick</name>
    <name type="synonym">Acarus ricinus</name>
    <dbReference type="NCBI Taxonomy" id="34613"/>
    <lineage>
        <taxon>Eukaryota</taxon>
        <taxon>Metazoa</taxon>
        <taxon>Ecdysozoa</taxon>
        <taxon>Arthropoda</taxon>
        <taxon>Chelicerata</taxon>
        <taxon>Arachnida</taxon>
        <taxon>Acari</taxon>
        <taxon>Parasitiformes</taxon>
        <taxon>Ixodida</taxon>
        <taxon>Ixodoidea</taxon>
        <taxon>Ixodidae</taxon>
        <taxon>Ixodinae</taxon>
        <taxon>Ixodes</taxon>
    </lineage>
</organism>
<reference evidence="2" key="1">
    <citation type="submission" date="2019-12" db="EMBL/GenBank/DDBJ databases">
        <title>An insight into the sialome of adult female Ixodes ricinus ticks feeding for 6 days.</title>
        <authorList>
            <person name="Perner J."/>
            <person name="Ribeiro J.M.C."/>
        </authorList>
    </citation>
    <scope>NUCLEOTIDE SEQUENCE</scope>
    <source>
        <strain evidence="2">Semi-engorged</strain>
        <tissue evidence="2">Salivary glands</tissue>
    </source>
</reference>
<sequence length="109" mass="12246">MSTLACSLLELLRLSAGIATSDCTTPNFATSSVATLGPLSMHGPNKDAKRLIKWATRYRHLVSSTLPIPECFFFFYPNAAERTWNRLLLFLAFFRRMLGSARTFTLAVR</sequence>
<dbReference type="AlphaFoldDB" id="A0A6B0UJ35"/>
<evidence type="ECO:0000313" key="2">
    <source>
        <dbReference type="EMBL" id="MXU89674.1"/>
    </source>
</evidence>
<feature type="chain" id="PRO_5025434254" evidence="1">
    <location>
        <begin position="20"/>
        <end position="109"/>
    </location>
</feature>
<dbReference type="EMBL" id="GIFC01007591">
    <property type="protein sequence ID" value="MXU89674.1"/>
    <property type="molecule type" value="Transcribed_RNA"/>
</dbReference>
<keyword evidence="1" id="KW-0732">Signal</keyword>
<evidence type="ECO:0000256" key="1">
    <source>
        <dbReference type="SAM" id="SignalP"/>
    </source>
</evidence>